<dbReference type="Gene3D" id="1.10.287.130">
    <property type="match status" value="1"/>
</dbReference>
<evidence type="ECO:0000256" key="7">
    <source>
        <dbReference type="PROSITE-ProRule" id="PRU00169"/>
    </source>
</evidence>
<feature type="transmembrane region" description="Helical" evidence="10">
    <location>
        <begin position="90"/>
        <end position="108"/>
    </location>
</feature>
<keyword evidence="8" id="KW-0175">Coiled coil</keyword>
<dbReference type="SMART" id="SM00388">
    <property type="entry name" value="HisKA"/>
    <property type="match status" value="1"/>
</dbReference>
<evidence type="ECO:0000256" key="6">
    <source>
        <dbReference type="ARBA" id="ARBA00023012"/>
    </source>
</evidence>
<dbReference type="CDD" id="cd00156">
    <property type="entry name" value="REC"/>
    <property type="match status" value="2"/>
</dbReference>
<evidence type="ECO:0000313" key="13">
    <source>
        <dbReference type="EMBL" id="MFC0204794.1"/>
    </source>
</evidence>
<dbReference type="InterPro" id="IPR036890">
    <property type="entry name" value="HATPase_C_sf"/>
</dbReference>
<evidence type="ECO:0000256" key="4">
    <source>
        <dbReference type="ARBA" id="ARBA00022679"/>
    </source>
</evidence>
<dbReference type="Gene3D" id="3.30.450.40">
    <property type="match status" value="1"/>
</dbReference>
<evidence type="ECO:0000256" key="5">
    <source>
        <dbReference type="ARBA" id="ARBA00022777"/>
    </source>
</evidence>
<evidence type="ECO:0000256" key="2">
    <source>
        <dbReference type="ARBA" id="ARBA00012438"/>
    </source>
</evidence>
<evidence type="ECO:0000256" key="3">
    <source>
        <dbReference type="ARBA" id="ARBA00022553"/>
    </source>
</evidence>
<evidence type="ECO:0000313" key="14">
    <source>
        <dbReference type="Proteomes" id="UP001589798"/>
    </source>
</evidence>
<dbReference type="RefSeq" id="WP_379487555.1">
    <property type="nucleotide sequence ID" value="NZ_JBHLWK010000013.1"/>
</dbReference>
<dbReference type="SUPFAM" id="SSF55874">
    <property type="entry name" value="ATPase domain of HSP90 chaperone/DNA topoisomerase II/histidine kinase"/>
    <property type="match status" value="1"/>
</dbReference>
<feature type="domain" description="Response regulatory" evidence="12">
    <location>
        <begin position="655"/>
        <end position="768"/>
    </location>
</feature>
<comment type="catalytic activity">
    <reaction evidence="1">
        <text>ATP + protein L-histidine = ADP + protein N-phospho-L-histidine.</text>
        <dbReference type="EC" id="2.7.13.3"/>
    </reaction>
</comment>
<dbReference type="SUPFAM" id="SSF55781">
    <property type="entry name" value="GAF domain-like"/>
    <property type="match status" value="1"/>
</dbReference>
<dbReference type="PRINTS" id="PR00344">
    <property type="entry name" value="BCTRLSENSOR"/>
</dbReference>
<dbReference type="Pfam" id="PF00512">
    <property type="entry name" value="HisKA"/>
    <property type="match status" value="1"/>
</dbReference>
<keyword evidence="14" id="KW-1185">Reference proteome</keyword>
<proteinExistence type="predicted"/>
<dbReference type="PROSITE" id="PS50109">
    <property type="entry name" value="HIS_KIN"/>
    <property type="match status" value="1"/>
</dbReference>
<feature type="transmembrane region" description="Helical" evidence="10">
    <location>
        <begin position="7"/>
        <end position="27"/>
    </location>
</feature>
<dbReference type="EC" id="2.7.13.3" evidence="2"/>
<dbReference type="SMART" id="SM00065">
    <property type="entry name" value="GAF"/>
    <property type="match status" value="1"/>
</dbReference>
<evidence type="ECO:0000259" key="12">
    <source>
        <dbReference type="PROSITE" id="PS50110"/>
    </source>
</evidence>
<name>A0ABV6CVP7_9SPHN</name>
<dbReference type="SUPFAM" id="SSF47384">
    <property type="entry name" value="Homodimeric domain of signal transducing histidine kinase"/>
    <property type="match status" value="1"/>
</dbReference>
<evidence type="ECO:0000256" key="9">
    <source>
        <dbReference type="SAM" id="MobiDB-lite"/>
    </source>
</evidence>
<dbReference type="SMART" id="SM00448">
    <property type="entry name" value="REC"/>
    <property type="match status" value="3"/>
</dbReference>
<feature type="modified residue" description="4-aspartylphosphate" evidence="7">
    <location>
        <position position="704"/>
    </location>
</feature>
<evidence type="ECO:0000256" key="10">
    <source>
        <dbReference type="SAM" id="Phobius"/>
    </source>
</evidence>
<dbReference type="InterPro" id="IPR001789">
    <property type="entry name" value="Sig_transdc_resp-reg_receiver"/>
</dbReference>
<feature type="transmembrane region" description="Helical" evidence="10">
    <location>
        <begin position="33"/>
        <end position="51"/>
    </location>
</feature>
<reference evidence="13 14" key="1">
    <citation type="submission" date="2024-09" db="EMBL/GenBank/DDBJ databases">
        <authorList>
            <person name="Sun Q."/>
            <person name="Mori K."/>
        </authorList>
    </citation>
    <scope>NUCLEOTIDE SEQUENCE [LARGE SCALE GENOMIC DNA]</scope>
    <source>
        <strain evidence="13 14">CCM 7706</strain>
    </source>
</reference>
<dbReference type="PROSITE" id="PS50110">
    <property type="entry name" value="RESPONSE_REGULATORY"/>
    <property type="match status" value="3"/>
</dbReference>
<organism evidence="13 14">
    <name type="scientific">Novosphingobium soli</name>
    <dbReference type="NCBI Taxonomy" id="574956"/>
    <lineage>
        <taxon>Bacteria</taxon>
        <taxon>Pseudomonadati</taxon>
        <taxon>Pseudomonadota</taxon>
        <taxon>Alphaproteobacteria</taxon>
        <taxon>Sphingomonadales</taxon>
        <taxon>Sphingomonadaceae</taxon>
        <taxon>Novosphingobium</taxon>
    </lineage>
</organism>
<accession>A0ABV6CVP7</accession>
<dbReference type="InterPro" id="IPR003661">
    <property type="entry name" value="HisK_dim/P_dom"/>
</dbReference>
<dbReference type="Pfam" id="PF00072">
    <property type="entry name" value="Response_reg"/>
    <property type="match status" value="3"/>
</dbReference>
<dbReference type="EMBL" id="JBHLWK010000013">
    <property type="protein sequence ID" value="MFC0204794.1"/>
    <property type="molecule type" value="Genomic_DNA"/>
</dbReference>
<dbReference type="Gene3D" id="3.40.50.2300">
    <property type="match status" value="3"/>
</dbReference>
<protein>
    <recommendedName>
        <fullName evidence="2">histidine kinase</fullName>
        <ecNumber evidence="2">2.7.13.3</ecNumber>
    </recommendedName>
</protein>
<dbReference type="SUPFAM" id="SSF52172">
    <property type="entry name" value="CheY-like"/>
    <property type="match status" value="3"/>
</dbReference>
<dbReference type="Pfam" id="PF02518">
    <property type="entry name" value="HATPase_c"/>
    <property type="match status" value="1"/>
</dbReference>
<keyword evidence="6" id="KW-0902">Two-component regulatory system</keyword>
<dbReference type="PANTHER" id="PTHR45339">
    <property type="entry name" value="HYBRID SIGNAL TRANSDUCTION HISTIDINE KINASE J"/>
    <property type="match status" value="1"/>
</dbReference>
<sequence length="1047" mass="113474">MATARGINPSIFLYILLPVLIGLTFLADTQLPLGTSIWVIYLVPTVLAYLAPHRFTPIWVAVTATLLVIVGYHLAPEGVSQQTALVNRTLGTITNLLLAGIGAAFIAYRNAARELQWMRESEARLAREIAGNLSLAELSQRLVAFFADRFGAAAAVIYVNEDGTFGRTASYGVPASAAVPDTLAPSDGLLAEVMRDGRTRKVLGAPAHYLTFGTTLGQAPLESLVLGATNLDGKVNGVIELGFLDVPEARPDDAQRFLDMVSGSAGLSLRAAKYRARLERLLAETQQQAEELQNQGEELRTTNDELEAQSKALLHSQAQLEEQQAELERSNAQLEEQATSLEAQRDELTRAQALLRGQAEDLEQASRYKSEFLANMSHELRTPLNSLLIMARLLAENRAGNLSGEQVRYAETIETSGNDLLALINDVLDISKIEAGKLELDPRPVSIRALLAKLRDGFSAAAASKGLDLRIDTAADLPADVETDALRLEQVLKNFLSNAIKFTERGHVEVAVTRAGDRLAFTVRDTGTGIAEDQQDAIFEAFRQADGGIARKYGGTGLGLSISRELSRLLGGTIAVQSTLGQGSAFTLTLPERFDRAAEPERAPVSGGSSSGSGTTFGAGLPATTAAPSRPKLGGARRAAAVPDDRETLTGDSRVLLIVEDDPAFARILSDLAHEVGFACLVAGTADEGALLARQYLPHAVILDLHLPDHTGLSVLDRIKRDARTRHIPVHIVSADHDDNAALASGAIGYLFKPVGRDTLVDMLEGLEARMAQRLRRVLVVEDDAQQAEAIHLLLASRDVETVEVHSAAECLGRLGEETFDCMVLDLNLPDMSGLDLLERLSHDESVGFPPVIVYTGRDLSPEEEMRLRRYSKSIIVKGAKSPERLLDEVTLFLHQVVSDLPAEKQQLLARSLGRDQALEGRQVLVVEDDIRNVYALTSVLEPHGVSVRIARNGVEALGELARIADSDGTPVDLVLMDVMMPEMDGLTCMREIRKNPQWAGLPIIALTAKAMERDHRECLDAGANDYLSKPLDVEKLLSLVRVWMPR</sequence>
<feature type="domain" description="Histidine kinase" evidence="11">
    <location>
        <begin position="375"/>
        <end position="594"/>
    </location>
</feature>
<dbReference type="InterPro" id="IPR011006">
    <property type="entry name" value="CheY-like_superfamily"/>
</dbReference>
<keyword evidence="4" id="KW-0808">Transferase</keyword>
<dbReference type="InterPro" id="IPR005467">
    <property type="entry name" value="His_kinase_dom"/>
</dbReference>
<dbReference type="SMART" id="SM00387">
    <property type="entry name" value="HATPase_c"/>
    <property type="match status" value="1"/>
</dbReference>
<dbReference type="CDD" id="cd17546">
    <property type="entry name" value="REC_hyHK_CKI1_RcsC-like"/>
    <property type="match status" value="1"/>
</dbReference>
<dbReference type="Proteomes" id="UP001589798">
    <property type="component" value="Unassembled WGS sequence"/>
</dbReference>
<dbReference type="InterPro" id="IPR004358">
    <property type="entry name" value="Sig_transdc_His_kin-like_C"/>
</dbReference>
<dbReference type="PANTHER" id="PTHR45339:SF1">
    <property type="entry name" value="HYBRID SIGNAL TRANSDUCTION HISTIDINE KINASE J"/>
    <property type="match status" value="1"/>
</dbReference>
<dbReference type="InterPro" id="IPR036097">
    <property type="entry name" value="HisK_dim/P_sf"/>
</dbReference>
<comment type="caution">
    <text evidence="13">The sequence shown here is derived from an EMBL/GenBank/DDBJ whole genome shotgun (WGS) entry which is preliminary data.</text>
</comment>
<keyword evidence="3 7" id="KW-0597">Phosphoprotein</keyword>
<dbReference type="InterPro" id="IPR003018">
    <property type="entry name" value="GAF"/>
</dbReference>
<keyword evidence="10" id="KW-0472">Membrane</keyword>
<evidence type="ECO:0000256" key="8">
    <source>
        <dbReference type="SAM" id="Coils"/>
    </source>
</evidence>
<gene>
    <name evidence="13" type="ORF">ACFFJC_10975</name>
</gene>
<dbReference type="Gene3D" id="3.30.565.10">
    <property type="entry name" value="Histidine kinase-like ATPase, C-terminal domain"/>
    <property type="match status" value="1"/>
</dbReference>
<keyword evidence="10" id="KW-0812">Transmembrane</keyword>
<dbReference type="CDD" id="cd16922">
    <property type="entry name" value="HATPase_EvgS-ArcB-TorS-like"/>
    <property type="match status" value="1"/>
</dbReference>
<feature type="coiled-coil region" evidence="8">
    <location>
        <begin position="271"/>
        <end position="365"/>
    </location>
</feature>
<feature type="modified residue" description="4-aspartylphosphate" evidence="7">
    <location>
        <position position="978"/>
    </location>
</feature>
<feature type="modified residue" description="4-aspartylphosphate" evidence="7">
    <location>
        <position position="826"/>
    </location>
</feature>
<feature type="region of interest" description="Disordered" evidence="9">
    <location>
        <begin position="598"/>
        <end position="645"/>
    </location>
</feature>
<evidence type="ECO:0000256" key="1">
    <source>
        <dbReference type="ARBA" id="ARBA00000085"/>
    </source>
</evidence>
<dbReference type="InterPro" id="IPR003594">
    <property type="entry name" value="HATPase_dom"/>
</dbReference>
<evidence type="ECO:0000259" key="11">
    <source>
        <dbReference type="PROSITE" id="PS50109"/>
    </source>
</evidence>
<keyword evidence="10" id="KW-1133">Transmembrane helix</keyword>
<keyword evidence="5" id="KW-0418">Kinase</keyword>
<dbReference type="InterPro" id="IPR029016">
    <property type="entry name" value="GAF-like_dom_sf"/>
</dbReference>
<dbReference type="CDD" id="cd00082">
    <property type="entry name" value="HisKA"/>
    <property type="match status" value="1"/>
</dbReference>
<feature type="domain" description="Response regulatory" evidence="12">
    <location>
        <begin position="923"/>
        <end position="1045"/>
    </location>
</feature>
<feature type="transmembrane region" description="Helical" evidence="10">
    <location>
        <begin position="58"/>
        <end position="75"/>
    </location>
</feature>
<feature type="domain" description="Response regulatory" evidence="12">
    <location>
        <begin position="777"/>
        <end position="893"/>
    </location>
</feature>